<evidence type="ECO:0000313" key="3">
    <source>
        <dbReference type="Proteomes" id="UP001218208"/>
    </source>
</evidence>
<proteinExistence type="predicted"/>
<accession>A0AAI9FWV8</accession>
<keyword evidence="1" id="KW-1133">Transmembrane helix</keyword>
<keyword evidence="1" id="KW-0812">Transmembrane</keyword>
<comment type="caution">
    <text evidence="2">The sequence shown here is derived from an EMBL/GenBank/DDBJ whole genome shotgun (WGS) entry which is preliminary data.</text>
</comment>
<reference evidence="2" key="1">
    <citation type="submission" date="2022-07" db="EMBL/GenBank/DDBJ databases">
        <authorList>
            <consortium name="DAFM: The Division of Animal and Food Microbiology"/>
        </authorList>
    </citation>
    <scope>NUCLEOTIDE SEQUENCE</scope>
    <source>
        <strain evidence="2">19MO01SH01-2</strain>
    </source>
</reference>
<feature type="transmembrane region" description="Helical" evidence="1">
    <location>
        <begin position="116"/>
        <end position="135"/>
    </location>
</feature>
<evidence type="ECO:0000313" key="2">
    <source>
        <dbReference type="EMBL" id="EKT4094961.1"/>
    </source>
</evidence>
<dbReference type="Proteomes" id="UP001218208">
    <property type="component" value="Unassembled WGS sequence"/>
</dbReference>
<evidence type="ECO:0000256" key="1">
    <source>
        <dbReference type="SAM" id="Phobius"/>
    </source>
</evidence>
<dbReference type="EMBL" id="ABLOJW010000039">
    <property type="protein sequence ID" value="EKT4094961.1"/>
    <property type="molecule type" value="Genomic_DNA"/>
</dbReference>
<gene>
    <name evidence="2" type="ORF">QEG23_004539</name>
</gene>
<dbReference type="AlphaFoldDB" id="A0AAI9FWV8"/>
<keyword evidence="1" id="KW-0472">Membrane</keyword>
<dbReference type="RefSeq" id="WP_046433443.1">
    <property type="nucleotide sequence ID" value="NZ_JAKJRS010000046.1"/>
</dbReference>
<protein>
    <submittedName>
        <fullName evidence="2">Uncharacterized protein</fullName>
    </submittedName>
</protein>
<name>A0AAI9FWV8_STEMA</name>
<sequence length="143" mass="16540">MPLEDLYRLSKFELSLMLIRESSKEKGIPRPLQNATWEQAILDPNFIPQMEWIDFNKFRKSVIKVVSDQLKKTASLGKKVREIICDDFEACKKLHLRTAALALSLSQALKDYFGELVANIITVIVVFHLSLDYFCRCDLMKES</sequence>
<organism evidence="2 3">
    <name type="scientific">Stenotrophomonas maltophilia</name>
    <name type="common">Pseudomonas maltophilia</name>
    <name type="synonym">Xanthomonas maltophilia</name>
    <dbReference type="NCBI Taxonomy" id="40324"/>
    <lineage>
        <taxon>Bacteria</taxon>
        <taxon>Pseudomonadati</taxon>
        <taxon>Pseudomonadota</taxon>
        <taxon>Gammaproteobacteria</taxon>
        <taxon>Lysobacterales</taxon>
        <taxon>Lysobacteraceae</taxon>
        <taxon>Stenotrophomonas</taxon>
        <taxon>Stenotrophomonas maltophilia group</taxon>
    </lineage>
</organism>